<feature type="domain" description="Response regulatory" evidence="15">
    <location>
        <begin position="429"/>
        <end position="545"/>
    </location>
</feature>
<evidence type="ECO:0000256" key="3">
    <source>
        <dbReference type="ARBA" id="ARBA00012438"/>
    </source>
</evidence>
<dbReference type="Gene3D" id="3.30.565.10">
    <property type="entry name" value="Histidine kinase-like ATPase, C-terminal domain"/>
    <property type="match status" value="1"/>
</dbReference>
<protein>
    <recommendedName>
        <fullName evidence="3">histidine kinase</fullName>
        <ecNumber evidence="3">2.7.13.3</ecNumber>
    </recommendedName>
</protein>
<keyword evidence="18" id="KW-1185">Reference proteome</keyword>
<evidence type="ECO:0000256" key="7">
    <source>
        <dbReference type="ARBA" id="ARBA00022741"/>
    </source>
</evidence>
<evidence type="ECO:0000256" key="9">
    <source>
        <dbReference type="ARBA" id="ARBA00022840"/>
    </source>
</evidence>
<feature type="modified residue" description="4-aspartylphosphate" evidence="13">
    <location>
        <position position="478"/>
    </location>
</feature>
<dbReference type="GO" id="GO:0000155">
    <property type="term" value="F:phosphorelay sensor kinase activity"/>
    <property type="evidence" value="ECO:0007669"/>
    <property type="project" value="InterPro"/>
</dbReference>
<feature type="domain" description="Histidine kinase" evidence="14">
    <location>
        <begin position="169"/>
        <end position="388"/>
    </location>
</feature>
<feature type="domain" description="PAC" evidence="16">
    <location>
        <begin position="95"/>
        <end position="148"/>
    </location>
</feature>
<dbReference type="PANTHER" id="PTHR45339">
    <property type="entry name" value="HYBRID SIGNAL TRANSDUCTION HISTIDINE KINASE J"/>
    <property type="match status" value="1"/>
</dbReference>
<keyword evidence="9" id="KW-0067">ATP-binding</keyword>
<evidence type="ECO:0000313" key="17">
    <source>
        <dbReference type="EMBL" id="CUH54180.1"/>
    </source>
</evidence>
<evidence type="ECO:0000256" key="13">
    <source>
        <dbReference type="PROSITE-ProRule" id="PRU00169"/>
    </source>
</evidence>
<sequence>MLTPPKVGGQGAKRRGMEFDFPNPHDLLDAISVGIFLLQVCDDGMPRYIAINDIGAARIRKTKDEVLGKTALEIFGGSMGERALAQHLRVVAAAETTTYNTVLPFPKRVMDMRTTLTPIFDASGKLTHLLGTALDVTSERERDTALELTRLAKEKAEQAGQAKEQFLANMSHEIRTPMNGILGMCELLRETDLDGTQSLYAGTIFNSANALLGIVNDVLDFSKIQSGKASLKEVPFSLLDVVMDVTTLLRTRTDGKGLALYVDYAPTVPTTYLGDASKIRQILLNLLGNAIKFTDKGHIVVKVERDAEDEAFVLLSVTDTGPGIEETRREEIFSAFAQVDGPSHRKEEGTGLGLAITQALVELMSGRVDVVSEVGVGSTFTARVALQGTDAQVEALIHDPDTVAAASVHDTVPIAKVTRPTAPALAGVRVLVAEDNRTNQLVVQKMLGQTGADVQIVPNGQAAVDAYQKEGWDMILMDLSMPIMGGLEATRVIRQFEKDTGRDACRIVALTANAQPRDAVACREAGMDEFLTKPFRKDELFAVIS</sequence>
<evidence type="ECO:0000256" key="5">
    <source>
        <dbReference type="ARBA" id="ARBA00022679"/>
    </source>
</evidence>
<evidence type="ECO:0000259" key="14">
    <source>
        <dbReference type="PROSITE" id="PS50109"/>
    </source>
</evidence>
<dbReference type="InterPro" id="IPR036097">
    <property type="entry name" value="HisK_dim/P_sf"/>
</dbReference>
<dbReference type="Gene3D" id="1.10.287.130">
    <property type="match status" value="1"/>
</dbReference>
<evidence type="ECO:0000313" key="18">
    <source>
        <dbReference type="Proteomes" id="UP000054823"/>
    </source>
</evidence>
<dbReference type="SUPFAM" id="SSF52172">
    <property type="entry name" value="CheY-like"/>
    <property type="match status" value="1"/>
</dbReference>
<keyword evidence="8" id="KW-0418">Kinase</keyword>
<keyword evidence="6" id="KW-0812">Transmembrane</keyword>
<dbReference type="Proteomes" id="UP000054823">
    <property type="component" value="Unassembled WGS sequence"/>
</dbReference>
<dbReference type="Pfam" id="PF00512">
    <property type="entry name" value="HisKA"/>
    <property type="match status" value="1"/>
</dbReference>
<dbReference type="CDD" id="cd17546">
    <property type="entry name" value="REC_hyHK_CKI1_RcsC-like"/>
    <property type="match status" value="1"/>
</dbReference>
<keyword evidence="10" id="KW-1133">Transmembrane helix</keyword>
<dbReference type="InterPro" id="IPR005467">
    <property type="entry name" value="His_kinase_dom"/>
</dbReference>
<evidence type="ECO:0000256" key="1">
    <source>
        <dbReference type="ARBA" id="ARBA00000085"/>
    </source>
</evidence>
<dbReference type="PROSITE" id="PS50113">
    <property type="entry name" value="PAC"/>
    <property type="match status" value="1"/>
</dbReference>
<dbReference type="Gene3D" id="3.30.450.20">
    <property type="entry name" value="PAS domain"/>
    <property type="match status" value="1"/>
</dbReference>
<comment type="subcellular location">
    <subcellularLocation>
        <location evidence="2">Membrane</location>
    </subcellularLocation>
</comment>
<dbReference type="EC" id="2.7.13.3" evidence="3"/>
<dbReference type="SMART" id="SM00387">
    <property type="entry name" value="HATPase_c"/>
    <property type="match status" value="1"/>
</dbReference>
<organism evidence="17 18">
    <name type="scientific">Shimia marina</name>
    <dbReference type="NCBI Taxonomy" id="321267"/>
    <lineage>
        <taxon>Bacteria</taxon>
        <taxon>Pseudomonadati</taxon>
        <taxon>Pseudomonadota</taxon>
        <taxon>Alphaproteobacteria</taxon>
        <taxon>Rhodobacterales</taxon>
        <taxon>Roseobacteraceae</taxon>
    </lineage>
</organism>
<dbReference type="InterPro" id="IPR004358">
    <property type="entry name" value="Sig_transdc_His_kin-like_C"/>
</dbReference>
<dbReference type="PROSITE" id="PS50109">
    <property type="entry name" value="HIS_KIN"/>
    <property type="match status" value="1"/>
</dbReference>
<evidence type="ECO:0000256" key="2">
    <source>
        <dbReference type="ARBA" id="ARBA00004370"/>
    </source>
</evidence>
<keyword evidence="4 13" id="KW-0597">Phosphoprotein</keyword>
<dbReference type="SUPFAM" id="SSF47384">
    <property type="entry name" value="Homodimeric domain of signal transducing histidine kinase"/>
    <property type="match status" value="1"/>
</dbReference>
<evidence type="ECO:0000256" key="10">
    <source>
        <dbReference type="ARBA" id="ARBA00022989"/>
    </source>
</evidence>
<dbReference type="PROSITE" id="PS50110">
    <property type="entry name" value="RESPONSE_REGULATORY"/>
    <property type="match status" value="1"/>
</dbReference>
<keyword evidence="7" id="KW-0547">Nucleotide-binding</keyword>
<gene>
    <name evidence="17" type="primary">rpfC_2</name>
    <name evidence="17" type="ORF">SHM7688_03650</name>
</gene>
<dbReference type="Pfam" id="PF00072">
    <property type="entry name" value="Response_reg"/>
    <property type="match status" value="1"/>
</dbReference>
<dbReference type="InterPro" id="IPR013656">
    <property type="entry name" value="PAS_4"/>
</dbReference>
<dbReference type="InterPro" id="IPR011006">
    <property type="entry name" value="CheY-like_superfamily"/>
</dbReference>
<dbReference type="CDD" id="cd00082">
    <property type="entry name" value="HisKA"/>
    <property type="match status" value="1"/>
</dbReference>
<dbReference type="AlphaFoldDB" id="A0A0N7LSP3"/>
<evidence type="ECO:0000256" key="11">
    <source>
        <dbReference type="ARBA" id="ARBA00023012"/>
    </source>
</evidence>
<keyword evidence="5 17" id="KW-0808">Transferase</keyword>
<accession>A0A0N7LSP3</accession>
<evidence type="ECO:0000256" key="4">
    <source>
        <dbReference type="ARBA" id="ARBA00022553"/>
    </source>
</evidence>
<dbReference type="PRINTS" id="PR00344">
    <property type="entry name" value="BCTRLSENSOR"/>
</dbReference>
<dbReference type="InterPro" id="IPR001789">
    <property type="entry name" value="Sig_transdc_resp-reg_receiver"/>
</dbReference>
<dbReference type="SMART" id="SM00388">
    <property type="entry name" value="HisKA"/>
    <property type="match status" value="1"/>
</dbReference>
<reference evidence="17 18" key="1">
    <citation type="submission" date="2015-09" db="EMBL/GenBank/DDBJ databases">
        <authorList>
            <consortium name="Swine Surveillance"/>
        </authorList>
    </citation>
    <scope>NUCLEOTIDE SEQUENCE [LARGE SCALE GENOMIC DNA]</scope>
    <source>
        <strain evidence="17 18">CECT 7688</strain>
    </source>
</reference>
<dbReference type="InterPro" id="IPR000700">
    <property type="entry name" value="PAS-assoc_C"/>
</dbReference>
<dbReference type="EMBL" id="CYPW01000040">
    <property type="protein sequence ID" value="CUH54180.1"/>
    <property type="molecule type" value="Genomic_DNA"/>
</dbReference>
<evidence type="ECO:0000259" key="15">
    <source>
        <dbReference type="PROSITE" id="PS50110"/>
    </source>
</evidence>
<dbReference type="PANTHER" id="PTHR45339:SF1">
    <property type="entry name" value="HYBRID SIGNAL TRANSDUCTION HISTIDINE KINASE J"/>
    <property type="match status" value="1"/>
</dbReference>
<keyword evidence="12" id="KW-0472">Membrane</keyword>
<dbReference type="InterPro" id="IPR003661">
    <property type="entry name" value="HisK_dim/P_dom"/>
</dbReference>
<dbReference type="SUPFAM" id="SSF55785">
    <property type="entry name" value="PYP-like sensor domain (PAS domain)"/>
    <property type="match status" value="1"/>
</dbReference>
<dbReference type="InterPro" id="IPR036890">
    <property type="entry name" value="HATPase_C_sf"/>
</dbReference>
<proteinExistence type="predicted"/>
<evidence type="ECO:0000256" key="8">
    <source>
        <dbReference type="ARBA" id="ARBA00022777"/>
    </source>
</evidence>
<dbReference type="Pfam" id="PF02518">
    <property type="entry name" value="HATPase_c"/>
    <property type="match status" value="1"/>
</dbReference>
<evidence type="ECO:0000256" key="6">
    <source>
        <dbReference type="ARBA" id="ARBA00022692"/>
    </source>
</evidence>
<dbReference type="InterPro" id="IPR003594">
    <property type="entry name" value="HATPase_dom"/>
</dbReference>
<dbReference type="CDD" id="cd16922">
    <property type="entry name" value="HATPase_EvgS-ArcB-TorS-like"/>
    <property type="match status" value="1"/>
</dbReference>
<dbReference type="FunFam" id="1.10.287.130:FF:000004">
    <property type="entry name" value="Ethylene receptor 1"/>
    <property type="match status" value="1"/>
</dbReference>
<dbReference type="STRING" id="321267.SHM7688_03650"/>
<evidence type="ECO:0000256" key="12">
    <source>
        <dbReference type="ARBA" id="ARBA00023136"/>
    </source>
</evidence>
<dbReference type="SUPFAM" id="SSF55874">
    <property type="entry name" value="ATPase domain of HSP90 chaperone/DNA topoisomerase II/histidine kinase"/>
    <property type="match status" value="1"/>
</dbReference>
<dbReference type="GO" id="GO:0005524">
    <property type="term" value="F:ATP binding"/>
    <property type="evidence" value="ECO:0007669"/>
    <property type="project" value="UniProtKB-KW"/>
</dbReference>
<comment type="catalytic activity">
    <reaction evidence="1">
        <text>ATP + protein L-histidine = ADP + protein N-phospho-L-histidine.</text>
        <dbReference type="EC" id="2.7.13.3"/>
    </reaction>
</comment>
<dbReference type="SMART" id="SM00448">
    <property type="entry name" value="REC"/>
    <property type="match status" value="1"/>
</dbReference>
<evidence type="ECO:0000259" key="16">
    <source>
        <dbReference type="PROSITE" id="PS50113"/>
    </source>
</evidence>
<dbReference type="Pfam" id="PF08448">
    <property type="entry name" value="PAS_4"/>
    <property type="match status" value="1"/>
</dbReference>
<name>A0A0N7LSP3_9RHOB</name>
<dbReference type="Gene3D" id="3.40.50.2300">
    <property type="match status" value="1"/>
</dbReference>
<dbReference type="FunFam" id="3.30.565.10:FF:000010">
    <property type="entry name" value="Sensor histidine kinase RcsC"/>
    <property type="match status" value="1"/>
</dbReference>
<dbReference type="GO" id="GO:0016020">
    <property type="term" value="C:membrane"/>
    <property type="evidence" value="ECO:0007669"/>
    <property type="project" value="UniProtKB-SubCell"/>
</dbReference>
<dbReference type="InterPro" id="IPR035965">
    <property type="entry name" value="PAS-like_dom_sf"/>
</dbReference>
<keyword evidence="11" id="KW-0902">Two-component regulatory system</keyword>